<evidence type="ECO:0000313" key="5">
    <source>
        <dbReference type="Proteomes" id="UP001501710"/>
    </source>
</evidence>
<comment type="caution">
    <text evidence="4">The sequence shown here is derived from an EMBL/GenBank/DDBJ whole genome shotgun (WGS) entry which is preliminary data.</text>
</comment>
<organism evidence="4 5">
    <name type="scientific">Actinomadura meridiana</name>
    <dbReference type="NCBI Taxonomy" id="559626"/>
    <lineage>
        <taxon>Bacteria</taxon>
        <taxon>Bacillati</taxon>
        <taxon>Actinomycetota</taxon>
        <taxon>Actinomycetes</taxon>
        <taxon>Streptosporangiales</taxon>
        <taxon>Thermomonosporaceae</taxon>
        <taxon>Actinomadura</taxon>
    </lineage>
</organism>
<reference evidence="5" key="1">
    <citation type="journal article" date="2019" name="Int. J. Syst. Evol. Microbiol.">
        <title>The Global Catalogue of Microorganisms (GCM) 10K type strain sequencing project: providing services to taxonomists for standard genome sequencing and annotation.</title>
        <authorList>
            <consortium name="The Broad Institute Genomics Platform"/>
            <consortium name="The Broad Institute Genome Sequencing Center for Infectious Disease"/>
            <person name="Wu L."/>
            <person name="Ma J."/>
        </authorList>
    </citation>
    <scope>NUCLEOTIDE SEQUENCE [LARGE SCALE GENOMIC DNA]</scope>
    <source>
        <strain evidence="5">JCM 17440</strain>
    </source>
</reference>
<dbReference type="InterPro" id="IPR013785">
    <property type="entry name" value="Aldolase_TIM"/>
</dbReference>
<dbReference type="InterPro" id="IPR004136">
    <property type="entry name" value="NMO"/>
</dbReference>
<evidence type="ECO:0000313" key="4">
    <source>
        <dbReference type="EMBL" id="GAA4231832.1"/>
    </source>
</evidence>
<dbReference type="SUPFAM" id="SSF51412">
    <property type="entry name" value="Inosine monophosphate dehydrogenase (IMPDH)"/>
    <property type="match status" value="1"/>
</dbReference>
<evidence type="ECO:0000256" key="2">
    <source>
        <dbReference type="ARBA" id="ARBA00022643"/>
    </source>
</evidence>
<keyword evidence="1" id="KW-0285">Flavoprotein</keyword>
<dbReference type="RefSeq" id="WP_344897935.1">
    <property type="nucleotide sequence ID" value="NZ_BAABAS010000006.1"/>
</dbReference>
<keyword evidence="3" id="KW-0560">Oxidoreductase</keyword>
<dbReference type="CDD" id="cd04730">
    <property type="entry name" value="NPD_like"/>
    <property type="match status" value="1"/>
</dbReference>
<dbReference type="Gene3D" id="3.20.20.70">
    <property type="entry name" value="Aldolase class I"/>
    <property type="match status" value="1"/>
</dbReference>
<gene>
    <name evidence="4" type="primary">fabK</name>
    <name evidence="4" type="ORF">GCM10022254_30150</name>
</gene>
<dbReference type="PANTHER" id="PTHR32332">
    <property type="entry name" value="2-NITROPROPANE DIOXYGENASE"/>
    <property type="match status" value="1"/>
</dbReference>
<dbReference type="Pfam" id="PF03060">
    <property type="entry name" value="NMO"/>
    <property type="match status" value="2"/>
</dbReference>
<name>A0ABP8C189_9ACTN</name>
<sequence length="341" mass="35305">MDAGAARIDTSVTRLLGCDLPIVQAGMSWASSNSRLPLAVSNAGGLGVIASGPMRIPDLDRTINEVAAGTDRPYAVNLPLYRKGADEVMDLLAARRVPILIGSQGGPRRYLQRFKDLGTLCLHVVANEEHAAKAVDAGVDALVVVGAEAGGHPPGGLVTTLVTVRAVARRFPDVPIIASGGFADGAGLAAALSLGAGAAQFGTRFLASAESNLHPSYKDAVIAAGTGDTRTVGRGLGMIRVLSNDFADRMRELEDAGADLELRRAEFTASSLRTAAVDGDVTGGKVEMGQSAGLVDAVLPAARIVELIVREYAATRDRLPEVLPLMNSGGRSHPISRSGRS</sequence>
<protein>
    <submittedName>
        <fullName evidence="4">Enoyl-[acyl-carrier-protein] reductase FabK</fullName>
    </submittedName>
</protein>
<evidence type="ECO:0000256" key="3">
    <source>
        <dbReference type="ARBA" id="ARBA00023002"/>
    </source>
</evidence>
<proteinExistence type="predicted"/>
<dbReference type="Proteomes" id="UP001501710">
    <property type="component" value="Unassembled WGS sequence"/>
</dbReference>
<keyword evidence="5" id="KW-1185">Reference proteome</keyword>
<accession>A0ABP8C189</accession>
<dbReference type="EMBL" id="BAABAS010000006">
    <property type="protein sequence ID" value="GAA4231832.1"/>
    <property type="molecule type" value="Genomic_DNA"/>
</dbReference>
<evidence type="ECO:0000256" key="1">
    <source>
        <dbReference type="ARBA" id="ARBA00022630"/>
    </source>
</evidence>
<keyword evidence="2" id="KW-0288">FMN</keyword>
<dbReference type="PANTHER" id="PTHR32332:SF20">
    <property type="entry name" value="2-NITROPROPANE DIOXYGENASE-LIKE PROTEIN"/>
    <property type="match status" value="1"/>
</dbReference>